<dbReference type="EMBL" id="CAJVPT010011273">
    <property type="protein sequence ID" value="CAG8578018.1"/>
    <property type="molecule type" value="Genomic_DNA"/>
</dbReference>
<dbReference type="Proteomes" id="UP000789525">
    <property type="component" value="Unassembled WGS sequence"/>
</dbReference>
<gene>
    <name evidence="1" type="ORF">ACOLOM_LOCUS5860</name>
</gene>
<name>A0ACA9M9A1_9GLOM</name>
<protein>
    <submittedName>
        <fullName evidence="1">6797_t:CDS:1</fullName>
    </submittedName>
</protein>
<sequence length="347" mass="36884">QRLERCLSAGLPPSSSSTSLTSGFPSSSSTSSSGLLSANPILSRKSSALKETSRIPVWNKSLHRPGLAPLVKVNGDEPKETLSAGVVPSARMATLNPRRAVSAFIQHDPVQLAPLSNAGSSTKPVSSRPVGGLAKGRVVSMLVTKSTFGDEEAASSDNDVTFDSPSAPRAVGAHRRMKSNGTVGIGRGPKSAFPTGSMRMRSPTQHYQKSATAFQPMQAVTDPSPFKPLLPFGDAEHFGKILPCHSVKQDGLMRITPDTMRSLLSGVYDSQMASYRIIDCRFGFEFEGGHIAGAVNLNNNDALEKFFFEDAIKNGTLPTPSQSGTPGLKQTVIIFHCEFSAKRGPTL</sequence>
<proteinExistence type="predicted"/>
<accession>A0ACA9M9A1</accession>
<evidence type="ECO:0000313" key="1">
    <source>
        <dbReference type="EMBL" id="CAG8578018.1"/>
    </source>
</evidence>
<organism evidence="1 2">
    <name type="scientific">Acaulospora colombiana</name>
    <dbReference type="NCBI Taxonomy" id="27376"/>
    <lineage>
        <taxon>Eukaryota</taxon>
        <taxon>Fungi</taxon>
        <taxon>Fungi incertae sedis</taxon>
        <taxon>Mucoromycota</taxon>
        <taxon>Glomeromycotina</taxon>
        <taxon>Glomeromycetes</taxon>
        <taxon>Diversisporales</taxon>
        <taxon>Acaulosporaceae</taxon>
        <taxon>Acaulospora</taxon>
    </lineage>
</organism>
<keyword evidence="2" id="KW-1185">Reference proteome</keyword>
<evidence type="ECO:0000313" key="2">
    <source>
        <dbReference type="Proteomes" id="UP000789525"/>
    </source>
</evidence>
<reference evidence="1" key="1">
    <citation type="submission" date="2021-06" db="EMBL/GenBank/DDBJ databases">
        <authorList>
            <person name="Kallberg Y."/>
            <person name="Tangrot J."/>
            <person name="Rosling A."/>
        </authorList>
    </citation>
    <scope>NUCLEOTIDE SEQUENCE</scope>
    <source>
        <strain evidence="1">CL356</strain>
    </source>
</reference>
<feature type="non-terminal residue" evidence="1">
    <location>
        <position position="1"/>
    </location>
</feature>
<comment type="caution">
    <text evidence="1">The sequence shown here is derived from an EMBL/GenBank/DDBJ whole genome shotgun (WGS) entry which is preliminary data.</text>
</comment>